<comment type="caution">
    <text evidence="3">The sequence shown here is derived from an EMBL/GenBank/DDBJ whole genome shotgun (WGS) entry which is preliminary data.</text>
</comment>
<keyword evidence="4" id="KW-1185">Reference proteome</keyword>
<dbReference type="GO" id="GO:0071203">
    <property type="term" value="C:WASH complex"/>
    <property type="evidence" value="ECO:0007669"/>
    <property type="project" value="InterPro"/>
</dbReference>
<evidence type="ECO:0000313" key="4">
    <source>
        <dbReference type="Proteomes" id="UP000593567"/>
    </source>
</evidence>
<name>A0A7J7KAF4_BUGNE</name>
<feature type="domain" description="WASH complex subunit 7 central" evidence="1">
    <location>
        <begin position="443"/>
        <end position="703"/>
    </location>
</feature>
<evidence type="ECO:0000259" key="2">
    <source>
        <dbReference type="Pfam" id="PF14745"/>
    </source>
</evidence>
<feature type="domain" description="WASH complex subunit 4 N-terminal" evidence="2">
    <location>
        <begin position="205"/>
        <end position="288"/>
    </location>
</feature>
<dbReference type="InterPro" id="IPR027307">
    <property type="entry name" value="WASH7"/>
</dbReference>
<sequence length="784" mass="90180">MSRSTVLDQEFGQFDDDSLRIVAEAQLRNYGSFMEEYASQLRDIEDALDDRVAETWDFTLDPIALQCIPYEQTSLLSLICTDNKVFNKVITVLSALCCEINTLKYEAETKFYPAVLFYGEGVKAGSDSDGDAQILMGRMISTLQELYCFVTRCYDVAKNTVQQLSALHCGVKNSSSMLDVTQVHFLPMFEHLAELLKILITLDENCVDGRFDDMSRGAHVSKNSTLAEEMAHVIKTLFNFIEPMIGEPTETDQRFKFVGLCGLYVLYIRLYQTSDKKLFRQFWDSFRRGLFIARSINHMVTSIMNMHMYENRAMTKSLVIQLCGLIELLKAVQMTFHRRTMLIAQSVNHIAQRLSFLALVSLGAAKKRIVSDKRYSDKRLDVLSAIVLAETALNGPNTKERKLIIDLALCMATRMRSFKEDELSQLSAILKRLSDISCLQEVVIFPTYVANLFENAVDVYKIKYMFSALQDCFLPLMSTRHVDDHTELLDKFNEEICADFHQSLVEPLCTAIETELRLDIHHHEYQLDNRNPFSVGLKDLTVFLKIKPIKFYGRFLDIKAAVERYLDTTFYNLTTVALHDWKKYSEMRHVATQKYGLQLTESHLPSQTLEQGLDVLEIMRNIQVFVSKYSYNLNNQIFVERTSNNKHLNTINIRHVANSIRTHGTGIMNTTVNFTFQFLKQKFFIFSQFLFDEHIKSKLIKEVGVSADGLSYLDRFRMLITEIGNAMGYIRMIRSGGLHCCSSAIRFIPDLDDIISFEECCRDESLPSETESSARTLDRGWRVW</sequence>
<dbReference type="InterPro" id="IPR028191">
    <property type="entry name" value="WASH-4_N"/>
</dbReference>
<evidence type="ECO:0000259" key="1">
    <source>
        <dbReference type="Pfam" id="PF14744"/>
    </source>
</evidence>
<dbReference type="GO" id="GO:0016197">
    <property type="term" value="P:endosomal transport"/>
    <property type="evidence" value="ECO:0007669"/>
    <property type="project" value="TreeGrafter"/>
</dbReference>
<dbReference type="AlphaFoldDB" id="A0A7J7KAF4"/>
<protein>
    <submittedName>
        <fullName evidence="3">KIAA1033</fullName>
    </submittedName>
</protein>
<dbReference type="PANTHER" id="PTHR31409">
    <property type="entry name" value="WASH COMPLEX SUBUNIT 4"/>
    <property type="match status" value="1"/>
</dbReference>
<dbReference type="Pfam" id="PF14744">
    <property type="entry name" value="WASH-7_mid"/>
    <property type="match status" value="1"/>
</dbReference>
<feature type="domain" description="WASH complex subunit 4 N-terminal" evidence="2">
    <location>
        <begin position="31"/>
        <end position="204"/>
    </location>
</feature>
<dbReference type="Proteomes" id="UP000593567">
    <property type="component" value="Unassembled WGS sequence"/>
</dbReference>
<dbReference type="GO" id="GO:0007032">
    <property type="term" value="P:endosome organization"/>
    <property type="evidence" value="ECO:0007669"/>
    <property type="project" value="TreeGrafter"/>
</dbReference>
<dbReference type="OrthoDB" id="10261210at2759"/>
<reference evidence="3" key="1">
    <citation type="submission" date="2020-06" db="EMBL/GenBank/DDBJ databases">
        <title>Draft genome of Bugula neritina, a colonial animal packing powerful symbionts and potential medicines.</title>
        <authorList>
            <person name="Rayko M."/>
        </authorList>
    </citation>
    <scope>NUCLEOTIDE SEQUENCE [LARGE SCALE GENOMIC DNA]</scope>
    <source>
        <strain evidence="3">Kwan_BN1</strain>
    </source>
</reference>
<dbReference type="EMBL" id="VXIV02001050">
    <property type="protein sequence ID" value="KAF6034536.1"/>
    <property type="molecule type" value="Genomic_DNA"/>
</dbReference>
<dbReference type="GO" id="GO:0005768">
    <property type="term" value="C:endosome"/>
    <property type="evidence" value="ECO:0007669"/>
    <property type="project" value="TreeGrafter"/>
</dbReference>
<accession>A0A7J7KAF4</accession>
<evidence type="ECO:0000313" key="3">
    <source>
        <dbReference type="EMBL" id="KAF6034536.1"/>
    </source>
</evidence>
<proteinExistence type="predicted"/>
<gene>
    <name evidence="3" type="ORF">EB796_007156</name>
</gene>
<organism evidence="3 4">
    <name type="scientific">Bugula neritina</name>
    <name type="common">Brown bryozoan</name>
    <name type="synonym">Sertularia neritina</name>
    <dbReference type="NCBI Taxonomy" id="10212"/>
    <lineage>
        <taxon>Eukaryota</taxon>
        <taxon>Metazoa</taxon>
        <taxon>Spiralia</taxon>
        <taxon>Lophotrochozoa</taxon>
        <taxon>Bryozoa</taxon>
        <taxon>Gymnolaemata</taxon>
        <taxon>Cheilostomatida</taxon>
        <taxon>Flustrina</taxon>
        <taxon>Buguloidea</taxon>
        <taxon>Bugulidae</taxon>
        <taxon>Bugula</taxon>
    </lineage>
</organism>
<dbReference type="PANTHER" id="PTHR31409:SF0">
    <property type="entry name" value="WASH COMPLEX SUBUNIT 4"/>
    <property type="match status" value="1"/>
</dbReference>
<dbReference type="InterPro" id="IPR028282">
    <property type="entry name" value="WASH-7_central"/>
</dbReference>
<dbReference type="Pfam" id="PF14745">
    <property type="entry name" value="WASH-4_N"/>
    <property type="match status" value="2"/>
</dbReference>